<evidence type="ECO:0000313" key="1">
    <source>
        <dbReference type="EMBL" id="MDR5589342.1"/>
    </source>
</evidence>
<name>A0ABU1ELT2_9FLAO</name>
<dbReference type="EMBL" id="JAVJIU010000001">
    <property type="protein sequence ID" value="MDR5589342.1"/>
    <property type="molecule type" value="Genomic_DNA"/>
</dbReference>
<accession>A0ABU1ELT2</accession>
<evidence type="ECO:0000313" key="2">
    <source>
        <dbReference type="Proteomes" id="UP001257234"/>
    </source>
</evidence>
<keyword evidence="2" id="KW-1185">Reference proteome</keyword>
<reference evidence="2" key="1">
    <citation type="submission" date="2023-07" db="EMBL/GenBank/DDBJ databases">
        <title>Christiangramia sp. SM2212., a novel bacterium of the family Flavobacteriaceae isolated from the sea sediment.</title>
        <authorList>
            <person name="Wang J."/>
            <person name="Zhang X."/>
        </authorList>
    </citation>
    <scope>NUCLEOTIDE SEQUENCE [LARGE SCALE GENOMIC DNA]</scope>
    <source>
        <strain evidence="2">SM2212</strain>
    </source>
</reference>
<dbReference type="RefSeq" id="WP_309560233.1">
    <property type="nucleotide sequence ID" value="NZ_JAVJIU010000001.1"/>
</dbReference>
<organism evidence="1 2">
    <name type="scientific">Christiangramia sediminicola</name>
    <dbReference type="NCBI Taxonomy" id="3073267"/>
    <lineage>
        <taxon>Bacteria</taxon>
        <taxon>Pseudomonadati</taxon>
        <taxon>Bacteroidota</taxon>
        <taxon>Flavobacteriia</taxon>
        <taxon>Flavobacteriales</taxon>
        <taxon>Flavobacteriaceae</taxon>
        <taxon>Christiangramia</taxon>
    </lineage>
</organism>
<dbReference type="SUPFAM" id="SSF110296">
    <property type="entry name" value="Oligoxyloglucan reducing end-specific cellobiohydrolase"/>
    <property type="match status" value="1"/>
</dbReference>
<protein>
    <submittedName>
        <fullName evidence="1">Uncharacterized protein</fullName>
    </submittedName>
</protein>
<gene>
    <name evidence="1" type="ORF">RE431_01740</name>
</gene>
<dbReference type="Proteomes" id="UP001257234">
    <property type="component" value="Unassembled WGS sequence"/>
</dbReference>
<comment type="caution">
    <text evidence="1">The sequence shown here is derived from an EMBL/GenBank/DDBJ whole genome shotgun (WGS) entry which is preliminary data.</text>
</comment>
<proteinExistence type="predicted"/>
<sequence length="352" mass="39909">MVDFVFKKGLHPHFIKDDNLILSKGNTVFENKIAEDLIVAVGKYNSGIIQKFLALTEFGNRIGRLGFHSIQPFNDGLLGIQKGNIVFKKNHSRNFENVFSGFRGSRPLNVFADNKENWACFGEYFGNDKRDEVHVYDSVDGVSWNKCYTFPKEAIRHVHGIFADPYRKGYWCLTGDSDSESGLWFTSDRFKTLKKVLSGSQKARAVQIIPTKEGIIVPMDSPLERNYIHYIDLEDKIFTKLKSLPGSAFHATLSNNIYFVTTVTEPSDVNITDSAYVFASLNGVDWKCISVFKKDFIPIKYQGITRYTEVSITPGSNNSDYIFGYARSVKGGSGLIQWKKSEIIEFLSNSRF</sequence>